<comment type="cofactor">
    <cofactor evidence="1">
        <name>heme b</name>
        <dbReference type="ChEBI" id="CHEBI:60344"/>
    </cofactor>
</comment>
<evidence type="ECO:0000256" key="7">
    <source>
        <dbReference type="ARBA" id="ARBA00022723"/>
    </source>
</evidence>
<comment type="subcellular location">
    <subcellularLocation>
        <location evidence="2">Cell membrane</location>
        <topology evidence="2">Multi-pass membrane protein</topology>
    </subcellularLocation>
</comment>
<evidence type="ECO:0000256" key="8">
    <source>
        <dbReference type="ARBA" id="ARBA00022982"/>
    </source>
</evidence>
<dbReference type="GO" id="GO:0005886">
    <property type="term" value="C:plasma membrane"/>
    <property type="evidence" value="ECO:0007669"/>
    <property type="project" value="UniProtKB-SubCell"/>
</dbReference>
<keyword evidence="4" id="KW-1003">Cell membrane</keyword>
<evidence type="ECO:0000256" key="5">
    <source>
        <dbReference type="ARBA" id="ARBA00022617"/>
    </source>
</evidence>
<reference evidence="15 16" key="1">
    <citation type="submission" date="2016-11" db="EMBL/GenBank/DDBJ databases">
        <authorList>
            <person name="Jaros S."/>
            <person name="Januszkiewicz K."/>
            <person name="Wedrychowicz H."/>
        </authorList>
    </citation>
    <scope>NUCLEOTIDE SEQUENCE [LARGE SCALE GENOMIC DNA]</scope>
    <source>
        <strain evidence="15 16">DSM 28715</strain>
    </source>
</reference>
<keyword evidence="7" id="KW-0479">Metal-binding</keyword>
<dbReference type="PANTHER" id="PTHR30529">
    <property type="entry name" value="CYTOCHROME B561"/>
    <property type="match status" value="1"/>
</dbReference>
<keyword evidence="11 13" id="KW-0472">Membrane</keyword>
<evidence type="ECO:0000313" key="15">
    <source>
        <dbReference type="EMBL" id="SHG87814.1"/>
    </source>
</evidence>
<dbReference type="Pfam" id="PF01292">
    <property type="entry name" value="Ni_hydr_CYTB"/>
    <property type="match status" value="1"/>
</dbReference>
<proteinExistence type="inferred from homology"/>
<dbReference type="RefSeq" id="WP_072900052.1">
    <property type="nucleotide sequence ID" value="NZ_FQXB01000001.1"/>
</dbReference>
<dbReference type="GO" id="GO:0020037">
    <property type="term" value="F:heme binding"/>
    <property type="evidence" value="ECO:0007669"/>
    <property type="project" value="TreeGrafter"/>
</dbReference>
<accession>A0A1M5NE14</accession>
<evidence type="ECO:0000256" key="3">
    <source>
        <dbReference type="ARBA" id="ARBA00022448"/>
    </source>
</evidence>
<feature type="transmembrane region" description="Helical" evidence="13">
    <location>
        <begin position="90"/>
        <end position="112"/>
    </location>
</feature>
<evidence type="ECO:0000256" key="11">
    <source>
        <dbReference type="ARBA" id="ARBA00023136"/>
    </source>
</evidence>
<evidence type="ECO:0000256" key="1">
    <source>
        <dbReference type="ARBA" id="ARBA00001970"/>
    </source>
</evidence>
<organism evidence="15 16">
    <name type="scientific">Cognatiyoonia sediminum</name>
    <dbReference type="NCBI Taxonomy" id="1508389"/>
    <lineage>
        <taxon>Bacteria</taxon>
        <taxon>Pseudomonadati</taxon>
        <taxon>Pseudomonadota</taxon>
        <taxon>Alphaproteobacteria</taxon>
        <taxon>Rhodobacterales</taxon>
        <taxon>Paracoccaceae</taxon>
        <taxon>Cognatiyoonia</taxon>
    </lineage>
</organism>
<dbReference type="GO" id="GO:0022904">
    <property type="term" value="P:respiratory electron transport chain"/>
    <property type="evidence" value="ECO:0007669"/>
    <property type="project" value="InterPro"/>
</dbReference>
<keyword evidence="16" id="KW-1185">Reference proteome</keyword>
<evidence type="ECO:0000256" key="4">
    <source>
        <dbReference type="ARBA" id="ARBA00022475"/>
    </source>
</evidence>
<keyword evidence="5" id="KW-0349">Heme</keyword>
<dbReference type="SUPFAM" id="SSF81342">
    <property type="entry name" value="Transmembrane di-heme cytochromes"/>
    <property type="match status" value="1"/>
</dbReference>
<dbReference type="AlphaFoldDB" id="A0A1M5NE14"/>
<dbReference type="PANTHER" id="PTHR30529:SF1">
    <property type="entry name" value="CYTOCHROME B561 HOMOLOG 2"/>
    <property type="match status" value="1"/>
</dbReference>
<evidence type="ECO:0000256" key="10">
    <source>
        <dbReference type="ARBA" id="ARBA00023004"/>
    </source>
</evidence>
<keyword evidence="3" id="KW-0813">Transport</keyword>
<feature type="domain" description="Cytochrome b561 bacterial/Ni-hydrogenase" evidence="14">
    <location>
        <begin position="9"/>
        <end position="162"/>
    </location>
</feature>
<dbReference type="GO" id="GO:0046872">
    <property type="term" value="F:metal ion binding"/>
    <property type="evidence" value="ECO:0007669"/>
    <property type="project" value="UniProtKB-KW"/>
</dbReference>
<evidence type="ECO:0000256" key="6">
    <source>
        <dbReference type="ARBA" id="ARBA00022692"/>
    </source>
</evidence>
<evidence type="ECO:0000256" key="13">
    <source>
        <dbReference type="SAM" id="Phobius"/>
    </source>
</evidence>
<dbReference type="InterPro" id="IPR016174">
    <property type="entry name" value="Di-haem_cyt_TM"/>
</dbReference>
<protein>
    <submittedName>
        <fullName evidence="15">Cytochrome b561</fullName>
    </submittedName>
</protein>
<dbReference type="EMBL" id="FQXB01000001">
    <property type="protein sequence ID" value="SHG87814.1"/>
    <property type="molecule type" value="Genomic_DNA"/>
</dbReference>
<dbReference type="STRING" id="1508389.SAMN05444003_1361"/>
<evidence type="ECO:0000313" key="16">
    <source>
        <dbReference type="Proteomes" id="UP000184074"/>
    </source>
</evidence>
<sequence>MTETAKPHGFVTKGLHWVSAGLLAFGYFKGLDNVSQLADPALFQFEIIFALILGSVFLLRLLWTKAVGGTTRLPDSAPTWEHKISKLVHIGLYASVFAIVLSGLGIALGFATPALSGLFMGAMIALHEASLVVLPALLMTHIAGALWHKLIRRDGVMESMTGRLPSFSK</sequence>
<feature type="transmembrane region" description="Helical" evidence="13">
    <location>
        <begin position="118"/>
        <end position="147"/>
    </location>
</feature>
<evidence type="ECO:0000256" key="9">
    <source>
        <dbReference type="ARBA" id="ARBA00022989"/>
    </source>
</evidence>
<dbReference type="InterPro" id="IPR052168">
    <property type="entry name" value="Cytochrome_b561_oxidase"/>
</dbReference>
<evidence type="ECO:0000256" key="2">
    <source>
        <dbReference type="ARBA" id="ARBA00004651"/>
    </source>
</evidence>
<keyword evidence="6 13" id="KW-0812">Transmembrane</keyword>
<comment type="similarity">
    <text evidence="12">Belongs to the cytochrome b561 family.</text>
</comment>
<keyword evidence="9 13" id="KW-1133">Transmembrane helix</keyword>
<keyword evidence="8" id="KW-0249">Electron transport</keyword>
<dbReference type="InterPro" id="IPR011577">
    <property type="entry name" value="Cyt_b561_bac/Ni-Hgenase"/>
</dbReference>
<name>A0A1M5NE14_9RHOB</name>
<dbReference type="OrthoDB" id="1247465at2"/>
<feature type="transmembrane region" description="Helical" evidence="13">
    <location>
        <begin position="41"/>
        <end position="63"/>
    </location>
</feature>
<dbReference type="GO" id="GO:0009055">
    <property type="term" value="F:electron transfer activity"/>
    <property type="evidence" value="ECO:0007669"/>
    <property type="project" value="InterPro"/>
</dbReference>
<evidence type="ECO:0000259" key="14">
    <source>
        <dbReference type="Pfam" id="PF01292"/>
    </source>
</evidence>
<evidence type="ECO:0000256" key="12">
    <source>
        <dbReference type="ARBA" id="ARBA00037975"/>
    </source>
</evidence>
<keyword evidence="10" id="KW-0408">Iron</keyword>
<gene>
    <name evidence="15" type="ORF">SAMN05444003_1361</name>
</gene>
<dbReference type="Proteomes" id="UP000184074">
    <property type="component" value="Unassembled WGS sequence"/>
</dbReference>